<organism evidence="1 2">
    <name type="scientific">Psychrosphaera algicola</name>
    <dbReference type="NCBI Taxonomy" id="3023714"/>
    <lineage>
        <taxon>Bacteria</taxon>
        <taxon>Pseudomonadati</taxon>
        <taxon>Pseudomonadota</taxon>
        <taxon>Gammaproteobacteria</taxon>
        <taxon>Alteromonadales</taxon>
        <taxon>Pseudoalteromonadaceae</taxon>
        <taxon>Psychrosphaera</taxon>
    </lineage>
</organism>
<dbReference type="SUPFAM" id="SSF69304">
    <property type="entry name" value="Tricorn protease N-terminal domain"/>
    <property type="match status" value="1"/>
</dbReference>
<evidence type="ECO:0000313" key="2">
    <source>
        <dbReference type="Proteomes" id="UP001528411"/>
    </source>
</evidence>
<keyword evidence="2" id="KW-1185">Reference proteome</keyword>
<dbReference type="Proteomes" id="UP001528411">
    <property type="component" value="Unassembled WGS sequence"/>
</dbReference>
<accession>A0ABT5FGG0</accession>
<name>A0ABT5FGG0_9GAMM</name>
<gene>
    <name evidence="1" type="ORF">PN838_17885</name>
</gene>
<comment type="caution">
    <text evidence="1">The sequence shown here is derived from an EMBL/GenBank/DDBJ whole genome shotgun (WGS) entry which is preliminary data.</text>
</comment>
<reference evidence="1 2" key="1">
    <citation type="submission" date="2023-01" db="EMBL/GenBank/DDBJ databases">
        <title>Psychrosphaera sp. nov., isolated from marine algae.</title>
        <authorList>
            <person name="Bayburt H."/>
            <person name="Choi B.J."/>
            <person name="Kim J.M."/>
            <person name="Choi D.G."/>
            <person name="Jeon C.O."/>
        </authorList>
    </citation>
    <scope>NUCLEOTIDE SEQUENCE [LARGE SCALE GENOMIC DNA]</scope>
    <source>
        <strain evidence="1 2">G1-22</strain>
    </source>
</reference>
<evidence type="ECO:0000313" key="1">
    <source>
        <dbReference type="EMBL" id="MDC2890284.1"/>
    </source>
</evidence>
<protein>
    <submittedName>
        <fullName evidence="1">Uncharacterized protein</fullName>
    </submittedName>
</protein>
<proteinExistence type="predicted"/>
<sequence>MEENFSSCLANNGFWQFCGEKIPLENFVKFSEFGSVKISPKGDYLAATTVRDGKQVLVVLQRDTMKLINVVQFDGDKEQVGGYNWVSKDRLVLQKTYMRGAYTQPSYHGELLGVNADGSKSQYLMGHKAGGKSLGASSKADALRASSLVLDPLVHDDNYFLAEVHPWLRKSGADRHSTVYLVDVYTGKRRKVTRSPAFNAQYITDGNGEVRFSVSSNDYIDQEVYKRDVETGEWTKFNNSFKHLSKITPRVIVDGEDNAMFVTASEDGAPIGLYKIDFEKIQLS</sequence>
<dbReference type="EMBL" id="JAQOMS010000002">
    <property type="protein sequence ID" value="MDC2890284.1"/>
    <property type="molecule type" value="Genomic_DNA"/>
</dbReference>
<dbReference type="RefSeq" id="WP_272181515.1">
    <property type="nucleotide sequence ID" value="NZ_JAQOMS010000002.1"/>
</dbReference>